<feature type="chain" id="PRO_5011552544" description="Beta-lactamase" evidence="9">
    <location>
        <begin position="25"/>
        <end position="276"/>
    </location>
</feature>
<dbReference type="Gene3D" id="3.40.710.10">
    <property type="entry name" value="DD-peptidase/beta-lactamase superfamily"/>
    <property type="match status" value="1"/>
</dbReference>
<dbReference type="InterPro" id="IPR002137">
    <property type="entry name" value="Beta-lactam_class-D_AS"/>
</dbReference>
<dbReference type="GO" id="GO:0046677">
    <property type="term" value="P:response to antibiotic"/>
    <property type="evidence" value="ECO:0007669"/>
    <property type="project" value="UniProtKB-UniRule"/>
</dbReference>
<evidence type="ECO:0000256" key="9">
    <source>
        <dbReference type="SAM" id="SignalP"/>
    </source>
</evidence>
<dbReference type="SUPFAM" id="SSF56601">
    <property type="entry name" value="beta-lactamase/transpeptidase-like"/>
    <property type="match status" value="1"/>
</dbReference>
<dbReference type="AlphaFoldDB" id="A0A1H0V396"/>
<accession>A0A1H0V396</accession>
<evidence type="ECO:0000256" key="8">
    <source>
        <dbReference type="RuleBase" id="RU361140"/>
    </source>
</evidence>
<sequence>MNAESLRRWMAGALLAVAAGSAPAATRTLCTVAAEASTGKILVQEGDCTTRVTPASTFKIALSLMGFDAGILQDDHAPAWPFRQGYADWGGEPWRQTTDPARWMKYSVVWFSQQIAGQLGEARFQQYTRAFQYGNEDVSGEAGKHNGTSGAWINASLRISPLEQVRFMEKIVNRQLPVKPQAYEMTGRITRIEPGEPGIEVHGKTGTGSPGMDGRYDPARAYGWFVGWATTASRTVVFARLIQDDQPTAPNAGLRARDGLLKELPTLIHASDAPRH</sequence>
<comment type="catalytic activity">
    <reaction evidence="1 8">
        <text>a beta-lactam + H2O = a substituted beta-amino acid</text>
        <dbReference type="Rhea" id="RHEA:20401"/>
        <dbReference type="ChEBI" id="CHEBI:15377"/>
        <dbReference type="ChEBI" id="CHEBI:35627"/>
        <dbReference type="ChEBI" id="CHEBI:140347"/>
        <dbReference type="EC" id="3.5.2.6"/>
    </reaction>
</comment>
<evidence type="ECO:0000256" key="5">
    <source>
        <dbReference type="ARBA" id="ARBA00022801"/>
    </source>
</evidence>
<feature type="modified residue" description="N6-carboxylysine" evidence="7">
    <location>
        <position position="59"/>
    </location>
</feature>
<keyword evidence="5 8" id="KW-0378">Hydrolase</keyword>
<comment type="similarity">
    <text evidence="2 8">Belongs to the class-D beta-lactamase family.</text>
</comment>
<proteinExistence type="inferred from homology"/>
<keyword evidence="12" id="KW-1185">Reference proteome</keyword>
<evidence type="ECO:0000256" key="1">
    <source>
        <dbReference type="ARBA" id="ARBA00001526"/>
    </source>
</evidence>
<dbReference type="EMBL" id="FNJL01000023">
    <property type="protein sequence ID" value="SDP72658.1"/>
    <property type="molecule type" value="Genomic_DNA"/>
</dbReference>
<evidence type="ECO:0000256" key="6">
    <source>
        <dbReference type="ARBA" id="ARBA00023251"/>
    </source>
</evidence>
<protein>
    <recommendedName>
        <fullName evidence="3 8">Beta-lactamase</fullName>
        <ecNumber evidence="3 8">3.5.2.6</ecNumber>
    </recommendedName>
</protein>
<dbReference type="InterPro" id="IPR050515">
    <property type="entry name" value="Beta-lactam/transpept"/>
</dbReference>
<evidence type="ECO:0000313" key="12">
    <source>
        <dbReference type="Proteomes" id="UP000199317"/>
    </source>
</evidence>
<evidence type="ECO:0000256" key="3">
    <source>
        <dbReference type="ARBA" id="ARBA00012865"/>
    </source>
</evidence>
<dbReference type="RefSeq" id="WP_196290533.1">
    <property type="nucleotide sequence ID" value="NZ_FNJL01000023.1"/>
</dbReference>
<keyword evidence="6 8" id="KW-0046">Antibiotic resistance</keyword>
<dbReference type="NCBIfam" id="NF000270">
    <property type="entry name" value="bla_class_D_alt"/>
    <property type="match status" value="1"/>
</dbReference>
<reference evidence="12" key="1">
    <citation type="submission" date="2016-10" db="EMBL/GenBank/DDBJ databases">
        <authorList>
            <person name="Varghese N."/>
            <person name="Submissions S."/>
        </authorList>
    </citation>
    <scope>NUCLEOTIDE SEQUENCE [LARGE SCALE GENOMIC DNA]</scope>
    <source>
        <strain evidence="12">DSM 17101</strain>
    </source>
</reference>
<name>A0A1H0V396_9BURK</name>
<dbReference type="InterPro" id="IPR001460">
    <property type="entry name" value="PCN-bd_Tpept"/>
</dbReference>
<evidence type="ECO:0000256" key="7">
    <source>
        <dbReference type="PIRSR" id="PIRSR602137-50"/>
    </source>
</evidence>
<evidence type="ECO:0000256" key="4">
    <source>
        <dbReference type="ARBA" id="ARBA00022729"/>
    </source>
</evidence>
<dbReference type="GO" id="GO:0017001">
    <property type="term" value="P:antibiotic catabolic process"/>
    <property type="evidence" value="ECO:0007669"/>
    <property type="project" value="InterPro"/>
</dbReference>
<dbReference type="GO" id="GO:0005886">
    <property type="term" value="C:plasma membrane"/>
    <property type="evidence" value="ECO:0007669"/>
    <property type="project" value="TreeGrafter"/>
</dbReference>
<evidence type="ECO:0000256" key="2">
    <source>
        <dbReference type="ARBA" id="ARBA00007898"/>
    </source>
</evidence>
<organism evidence="11 12">
    <name type="scientific">Paracidovorax cattleyae</name>
    <dbReference type="NCBI Taxonomy" id="80868"/>
    <lineage>
        <taxon>Bacteria</taxon>
        <taxon>Pseudomonadati</taxon>
        <taxon>Pseudomonadota</taxon>
        <taxon>Betaproteobacteria</taxon>
        <taxon>Burkholderiales</taxon>
        <taxon>Comamonadaceae</taxon>
        <taxon>Paracidovorax</taxon>
    </lineage>
</organism>
<dbReference type="Pfam" id="PF00905">
    <property type="entry name" value="Transpeptidase"/>
    <property type="match status" value="1"/>
</dbReference>
<gene>
    <name evidence="11" type="ORF">SAMN04489708_12318</name>
</gene>
<dbReference type="PANTHER" id="PTHR30627:SF6">
    <property type="entry name" value="BETA-LACTAMASE YBXI-RELATED"/>
    <property type="match status" value="1"/>
</dbReference>
<keyword evidence="4 9" id="KW-0732">Signal</keyword>
<dbReference type="GO" id="GO:0008658">
    <property type="term" value="F:penicillin binding"/>
    <property type="evidence" value="ECO:0007669"/>
    <property type="project" value="InterPro"/>
</dbReference>
<dbReference type="EC" id="3.5.2.6" evidence="3 8"/>
<dbReference type="InterPro" id="IPR012338">
    <property type="entry name" value="Beta-lactam/transpept-like"/>
</dbReference>
<dbReference type="Proteomes" id="UP000199317">
    <property type="component" value="Unassembled WGS sequence"/>
</dbReference>
<evidence type="ECO:0000259" key="10">
    <source>
        <dbReference type="Pfam" id="PF00905"/>
    </source>
</evidence>
<feature type="active site" description="Acyl-ester intermediate" evidence="7">
    <location>
        <position position="56"/>
    </location>
</feature>
<dbReference type="GO" id="GO:0071555">
    <property type="term" value="P:cell wall organization"/>
    <property type="evidence" value="ECO:0007669"/>
    <property type="project" value="TreeGrafter"/>
</dbReference>
<evidence type="ECO:0000313" key="11">
    <source>
        <dbReference type="EMBL" id="SDP72658.1"/>
    </source>
</evidence>
<feature type="signal peptide" evidence="9">
    <location>
        <begin position="1"/>
        <end position="24"/>
    </location>
</feature>
<dbReference type="PANTHER" id="PTHR30627">
    <property type="entry name" value="PEPTIDOGLYCAN D,D-TRANSPEPTIDASE"/>
    <property type="match status" value="1"/>
</dbReference>
<dbReference type="PROSITE" id="PS00337">
    <property type="entry name" value="BETA_LACTAMASE_D"/>
    <property type="match status" value="1"/>
</dbReference>
<dbReference type="GO" id="GO:0008800">
    <property type="term" value="F:beta-lactamase activity"/>
    <property type="evidence" value="ECO:0007669"/>
    <property type="project" value="UniProtKB-UniRule"/>
</dbReference>
<feature type="domain" description="Penicillin-binding protein transpeptidase" evidence="10">
    <location>
        <begin position="30"/>
        <end position="260"/>
    </location>
</feature>